<organism evidence="1 2">
    <name type="scientific">Phytophthora ramorum</name>
    <name type="common">Sudden oak death agent</name>
    <dbReference type="NCBI Taxonomy" id="164328"/>
    <lineage>
        <taxon>Eukaryota</taxon>
        <taxon>Sar</taxon>
        <taxon>Stramenopiles</taxon>
        <taxon>Oomycota</taxon>
        <taxon>Peronosporomycetes</taxon>
        <taxon>Peronosporales</taxon>
        <taxon>Peronosporaceae</taxon>
        <taxon>Phytophthora</taxon>
    </lineage>
</organism>
<dbReference type="AlphaFoldDB" id="H3GQF4"/>
<reference evidence="2" key="1">
    <citation type="journal article" date="2006" name="Science">
        <title>Phytophthora genome sequences uncover evolutionary origins and mechanisms of pathogenesis.</title>
        <authorList>
            <person name="Tyler B.M."/>
            <person name="Tripathy S."/>
            <person name="Zhang X."/>
            <person name="Dehal P."/>
            <person name="Jiang R.H."/>
            <person name="Aerts A."/>
            <person name="Arredondo F.D."/>
            <person name="Baxter L."/>
            <person name="Bensasson D."/>
            <person name="Beynon J.L."/>
            <person name="Chapman J."/>
            <person name="Damasceno C.M."/>
            <person name="Dorrance A.E."/>
            <person name="Dou D."/>
            <person name="Dickerman A.W."/>
            <person name="Dubchak I.L."/>
            <person name="Garbelotto M."/>
            <person name="Gijzen M."/>
            <person name="Gordon S.G."/>
            <person name="Govers F."/>
            <person name="Grunwald N.J."/>
            <person name="Huang W."/>
            <person name="Ivors K.L."/>
            <person name="Jones R.W."/>
            <person name="Kamoun S."/>
            <person name="Krampis K."/>
            <person name="Lamour K.H."/>
            <person name="Lee M.K."/>
            <person name="McDonald W.H."/>
            <person name="Medina M."/>
            <person name="Meijer H.J."/>
            <person name="Nordberg E.K."/>
            <person name="Maclean D.J."/>
            <person name="Ospina-Giraldo M.D."/>
            <person name="Morris P.F."/>
            <person name="Phuntumart V."/>
            <person name="Putnam N.H."/>
            <person name="Rash S."/>
            <person name="Rose J.K."/>
            <person name="Sakihama Y."/>
            <person name="Salamov A.A."/>
            <person name="Savidor A."/>
            <person name="Scheuring C.F."/>
            <person name="Smith B.M."/>
            <person name="Sobral B.W."/>
            <person name="Terry A."/>
            <person name="Torto-Alalibo T.A."/>
            <person name="Win J."/>
            <person name="Xu Z."/>
            <person name="Zhang H."/>
            <person name="Grigoriev I.V."/>
            <person name="Rokhsar D.S."/>
            <person name="Boore J.L."/>
        </authorList>
    </citation>
    <scope>NUCLEOTIDE SEQUENCE [LARGE SCALE GENOMIC DNA]</scope>
    <source>
        <strain evidence="2">Pr102</strain>
    </source>
</reference>
<proteinExistence type="predicted"/>
<name>H3GQF4_PHYRM</name>
<dbReference type="VEuPathDB" id="FungiDB:KRP23_14513"/>
<dbReference type="InParanoid" id="H3GQF4"/>
<dbReference type="Proteomes" id="UP000005238">
    <property type="component" value="Unassembled WGS sequence"/>
</dbReference>
<reference evidence="1" key="2">
    <citation type="submission" date="2015-06" db="UniProtKB">
        <authorList>
            <consortium name="EnsemblProtists"/>
        </authorList>
    </citation>
    <scope>IDENTIFICATION</scope>
    <source>
        <strain evidence="1">Pr102</strain>
    </source>
</reference>
<accession>H3GQF4</accession>
<dbReference type="OMA" id="MFRDENT"/>
<dbReference type="EMBL" id="DS566033">
    <property type="status" value="NOT_ANNOTATED_CDS"/>
    <property type="molecule type" value="Genomic_DNA"/>
</dbReference>
<dbReference type="eggNOG" id="ENOG502SNHV">
    <property type="taxonomic scope" value="Eukaryota"/>
</dbReference>
<dbReference type="EnsemblProtists" id="Phyra79020">
    <property type="protein sequence ID" value="Phyra79020"/>
    <property type="gene ID" value="Phyra79020"/>
</dbReference>
<protein>
    <submittedName>
        <fullName evidence="1">Uncharacterized protein</fullName>
    </submittedName>
</protein>
<dbReference type="VEuPathDB" id="FungiDB:KRP22_4355"/>
<evidence type="ECO:0000313" key="2">
    <source>
        <dbReference type="Proteomes" id="UP000005238"/>
    </source>
</evidence>
<evidence type="ECO:0000313" key="1">
    <source>
        <dbReference type="EnsemblProtists" id="Phyra79020"/>
    </source>
</evidence>
<keyword evidence="2" id="KW-1185">Reference proteome</keyword>
<dbReference type="HOGENOM" id="CLU_074706_0_0_1"/>
<sequence length="227" mass="24955">MGKPTNRSSIVEQEFFKLELLLTQTANDAERCLKVLKKNLGAYDKRHGLHFLSTSKHFMRNDIRVAQDMITDLRHVAKRIHKSKTPSKSEIVAAHSSMVSTADAMNDLKNAGRIYDQNYDRSDGVADIINNVLGGDNDKTRSNEGMFRDENTKRSSIPKTGDTVEAVVRSTLRDSFCSFSALKSQVSATENAFSPSIATHAKEAVAGVANKLVGDSTTSPTTQDDSM</sequence>